<dbReference type="Proteomes" id="UP000237271">
    <property type="component" value="Unassembled WGS sequence"/>
</dbReference>
<feature type="transmembrane region" description="Helical" evidence="1">
    <location>
        <begin position="247"/>
        <end position="266"/>
    </location>
</feature>
<accession>A0A2P4YFP2</accession>
<proteinExistence type="predicted"/>
<dbReference type="InterPro" id="IPR021369">
    <property type="entry name" value="DUF2985"/>
</dbReference>
<sequence length="380" mass="42625">MLAQDDSAATPVLEREHIDDTKRHWKLASVIYHAVLVGVVIAALVILIMVQAEIVDVGDSDDQDDWVEISSQIINGVFAWMSITNQPFYIQRLVLVTRVLKAATNQEAGIRAAHYLSKCFPHVFSDKSAIPNNIVNDVEARDNNNIPVTYGNSLDENEVGDIGNIIFLFNDVKYLRNTFLILNCGCLFQYIMSGYMWGYDESSRPGFVLPVLLPPAILCNVVATPILGDDYDHTSEPDRLRKLAAKIFNTTLEIVLVVAGVTMLIVQTGILPVGDKKAQGNWVEILTQIMNCVFMWKTITNHPYYIVRLVMVSRVLNSSDKHGGKKWGPDIRAACYLCHEFPLLVFHRATVFDTDVDKFESQCHDEGITKSTELHLEQGN</sequence>
<feature type="transmembrane region" description="Helical" evidence="1">
    <location>
        <begin position="207"/>
        <end position="227"/>
    </location>
</feature>
<evidence type="ECO:0000256" key="1">
    <source>
        <dbReference type="SAM" id="Phobius"/>
    </source>
</evidence>
<dbReference type="Pfam" id="PF11204">
    <property type="entry name" value="DUF2985"/>
    <property type="match status" value="1"/>
</dbReference>
<reference evidence="2 3" key="1">
    <citation type="journal article" date="2017" name="Genome Biol. Evol.">
        <title>Phytophthora megakarya and P. palmivora, closely related causal agents of cacao black pod rot, underwent increases in genome sizes and gene numbers by different mechanisms.</title>
        <authorList>
            <person name="Ali S.S."/>
            <person name="Shao J."/>
            <person name="Lary D.J."/>
            <person name="Kronmiller B."/>
            <person name="Shen D."/>
            <person name="Strem M.D."/>
            <person name="Amoako-Attah I."/>
            <person name="Akrofi A.Y."/>
            <person name="Begoude B.A."/>
            <person name="Ten Hoopen G.M."/>
            <person name="Coulibaly K."/>
            <person name="Kebe B.I."/>
            <person name="Melnick R.L."/>
            <person name="Guiltinan M.J."/>
            <person name="Tyler B.M."/>
            <person name="Meinhardt L.W."/>
            <person name="Bailey B.A."/>
        </authorList>
    </citation>
    <scope>NUCLEOTIDE SEQUENCE [LARGE SCALE GENOMIC DNA]</scope>
    <source>
        <strain evidence="3">sbr112.9</strain>
    </source>
</reference>
<feature type="transmembrane region" description="Helical" evidence="1">
    <location>
        <begin position="174"/>
        <end position="195"/>
    </location>
</feature>
<keyword evidence="1" id="KW-0472">Membrane</keyword>
<feature type="transmembrane region" description="Helical" evidence="1">
    <location>
        <begin position="30"/>
        <end position="50"/>
    </location>
</feature>
<dbReference type="AlphaFoldDB" id="A0A2P4YFP2"/>
<gene>
    <name evidence="2" type="ORF">PHPALM_6099</name>
</gene>
<name>A0A2P4YFP2_9STRA</name>
<protein>
    <recommendedName>
        <fullName evidence="4">Transmembrane protein</fullName>
    </recommendedName>
</protein>
<keyword evidence="1" id="KW-0812">Transmembrane</keyword>
<keyword evidence="1" id="KW-1133">Transmembrane helix</keyword>
<dbReference type="OrthoDB" id="6407410at2759"/>
<evidence type="ECO:0008006" key="4">
    <source>
        <dbReference type="Google" id="ProtNLM"/>
    </source>
</evidence>
<organism evidence="2 3">
    <name type="scientific">Phytophthora palmivora</name>
    <dbReference type="NCBI Taxonomy" id="4796"/>
    <lineage>
        <taxon>Eukaryota</taxon>
        <taxon>Sar</taxon>
        <taxon>Stramenopiles</taxon>
        <taxon>Oomycota</taxon>
        <taxon>Peronosporomycetes</taxon>
        <taxon>Peronosporales</taxon>
        <taxon>Peronosporaceae</taxon>
        <taxon>Phytophthora</taxon>
    </lineage>
</organism>
<evidence type="ECO:0000313" key="2">
    <source>
        <dbReference type="EMBL" id="POM76640.1"/>
    </source>
</evidence>
<evidence type="ECO:0000313" key="3">
    <source>
        <dbReference type="Proteomes" id="UP000237271"/>
    </source>
</evidence>
<keyword evidence="3" id="KW-1185">Reference proteome</keyword>
<comment type="caution">
    <text evidence="2">The sequence shown here is derived from an EMBL/GenBank/DDBJ whole genome shotgun (WGS) entry which is preliminary data.</text>
</comment>
<dbReference type="EMBL" id="NCKW01003409">
    <property type="protein sequence ID" value="POM76640.1"/>
    <property type="molecule type" value="Genomic_DNA"/>
</dbReference>